<dbReference type="Pfam" id="PF14322">
    <property type="entry name" value="SusD-like_3"/>
    <property type="match status" value="1"/>
</dbReference>
<dbReference type="EMBL" id="JAERRB010000002">
    <property type="protein sequence ID" value="MBL0741247.1"/>
    <property type="molecule type" value="Genomic_DNA"/>
</dbReference>
<evidence type="ECO:0000313" key="9">
    <source>
        <dbReference type="Proteomes" id="UP000613030"/>
    </source>
</evidence>
<keyword evidence="9" id="KW-1185">Reference proteome</keyword>
<sequence length="526" mass="58844">MKTKISLLVVAFVVCNSCNNLDLVPLDKITADSYYKTAPEFDAAMFAAYSSIQDFWGTSTETLGEMGEYWKITDVVTDDVNAEPNSDNISKDADRLNFRASDKPFAAIYTQIYEGIYRANTVLEHLAMENELSDAEKSLYDGEAKFLRAYFHFEALKLWGTPPLVMETFKDLSKLSVPNATKEQLYTQILADFNDAFTKLPATWAPENTGRATKWAAMAYIGKVNVWKGQPADMLAAITAFEAVIDNGVGAAGKYGLIDTDNPEKDLEDVFAFDNENNKESIFEIQYGGPHSDDNIWVFDDTHSEAFKASQGTGRSWFWDAANNSAAESAPGGKLGYWTPTQNLVDAFEAGDERLNSFIYQAGDTYYIWNSAVESLPYDPEWSSTGYNVKKYSGKRNSVGGDFSGNNQGNFNNERIFRFAELKLLYAEALLASGRAAEATDQINDIRDRAGLDDLPGLATLADLQHEKRVELCFEAHRWFDLVRWGLGPTLFPADWNAKYEVYPFPQSEVDRTKGTAGEIKQNKDY</sequence>
<organism evidence="8 9">
    <name type="scientific">Chryseolinea lacunae</name>
    <dbReference type="NCBI Taxonomy" id="2801331"/>
    <lineage>
        <taxon>Bacteria</taxon>
        <taxon>Pseudomonadati</taxon>
        <taxon>Bacteroidota</taxon>
        <taxon>Cytophagia</taxon>
        <taxon>Cytophagales</taxon>
        <taxon>Fulvivirgaceae</taxon>
        <taxon>Chryseolinea</taxon>
    </lineage>
</organism>
<dbReference type="Gene3D" id="1.25.40.390">
    <property type="match status" value="1"/>
</dbReference>
<keyword evidence="3" id="KW-0732">Signal</keyword>
<keyword evidence="5" id="KW-0998">Cell outer membrane</keyword>
<dbReference type="Pfam" id="PF07980">
    <property type="entry name" value="SusD_RagB"/>
    <property type="match status" value="1"/>
</dbReference>
<dbReference type="InterPro" id="IPR033985">
    <property type="entry name" value="SusD-like_N"/>
</dbReference>
<accession>A0ABS1KRD0</accession>
<feature type="domain" description="SusD-like N-terminal" evidence="7">
    <location>
        <begin position="75"/>
        <end position="224"/>
    </location>
</feature>
<proteinExistence type="inferred from homology"/>
<evidence type="ECO:0000256" key="2">
    <source>
        <dbReference type="ARBA" id="ARBA00006275"/>
    </source>
</evidence>
<evidence type="ECO:0000256" key="1">
    <source>
        <dbReference type="ARBA" id="ARBA00004442"/>
    </source>
</evidence>
<dbReference type="Proteomes" id="UP000613030">
    <property type="component" value="Unassembled WGS sequence"/>
</dbReference>
<dbReference type="CDD" id="cd08977">
    <property type="entry name" value="SusD"/>
    <property type="match status" value="1"/>
</dbReference>
<comment type="similarity">
    <text evidence="2">Belongs to the SusD family.</text>
</comment>
<evidence type="ECO:0000256" key="3">
    <source>
        <dbReference type="ARBA" id="ARBA00022729"/>
    </source>
</evidence>
<gene>
    <name evidence="8" type="ORF">JI741_08445</name>
</gene>
<evidence type="ECO:0000256" key="4">
    <source>
        <dbReference type="ARBA" id="ARBA00023136"/>
    </source>
</evidence>
<dbReference type="SUPFAM" id="SSF48452">
    <property type="entry name" value="TPR-like"/>
    <property type="match status" value="1"/>
</dbReference>
<dbReference type="RefSeq" id="WP_202008603.1">
    <property type="nucleotide sequence ID" value="NZ_JAERRB010000002.1"/>
</dbReference>
<protein>
    <submittedName>
        <fullName evidence="8">RagB/SusD family nutrient uptake outer membrane protein</fullName>
    </submittedName>
</protein>
<name>A0ABS1KRD0_9BACT</name>
<evidence type="ECO:0000259" key="6">
    <source>
        <dbReference type="Pfam" id="PF07980"/>
    </source>
</evidence>
<dbReference type="InterPro" id="IPR011990">
    <property type="entry name" value="TPR-like_helical_dom_sf"/>
</dbReference>
<dbReference type="InterPro" id="IPR012944">
    <property type="entry name" value="SusD_RagB_dom"/>
</dbReference>
<comment type="caution">
    <text evidence="8">The sequence shown here is derived from an EMBL/GenBank/DDBJ whole genome shotgun (WGS) entry which is preliminary data.</text>
</comment>
<feature type="domain" description="RagB/SusD" evidence="6">
    <location>
        <begin position="279"/>
        <end position="499"/>
    </location>
</feature>
<evidence type="ECO:0000313" key="8">
    <source>
        <dbReference type="EMBL" id="MBL0741247.1"/>
    </source>
</evidence>
<keyword evidence="4" id="KW-0472">Membrane</keyword>
<evidence type="ECO:0000256" key="5">
    <source>
        <dbReference type="ARBA" id="ARBA00023237"/>
    </source>
</evidence>
<evidence type="ECO:0000259" key="7">
    <source>
        <dbReference type="Pfam" id="PF14322"/>
    </source>
</evidence>
<comment type="subcellular location">
    <subcellularLocation>
        <location evidence="1">Cell outer membrane</location>
    </subcellularLocation>
</comment>
<reference evidence="8 9" key="1">
    <citation type="submission" date="2021-01" db="EMBL/GenBank/DDBJ databases">
        <title>Chryseolinea sp. Jin1 Genome sequencing and assembly.</title>
        <authorList>
            <person name="Kim I."/>
        </authorList>
    </citation>
    <scope>NUCLEOTIDE SEQUENCE [LARGE SCALE GENOMIC DNA]</scope>
    <source>
        <strain evidence="8 9">Jin1</strain>
    </source>
</reference>